<evidence type="ECO:0000313" key="2">
    <source>
        <dbReference type="EnsemblMetazoa" id="ISCW014480-PA"/>
    </source>
</evidence>
<organism>
    <name type="scientific">Ixodes scapularis</name>
    <name type="common">Black-legged tick</name>
    <name type="synonym">Deer tick</name>
    <dbReference type="NCBI Taxonomy" id="6945"/>
    <lineage>
        <taxon>Eukaryota</taxon>
        <taxon>Metazoa</taxon>
        <taxon>Ecdysozoa</taxon>
        <taxon>Arthropoda</taxon>
        <taxon>Chelicerata</taxon>
        <taxon>Arachnida</taxon>
        <taxon>Acari</taxon>
        <taxon>Parasitiformes</taxon>
        <taxon>Ixodida</taxon>
        <taxon>Ixodoidea</taxon>
        <taxon>Ixodidae</taxon>
        <taxon>Ixodinae</taxon>
        <taxon>Ixodes</taxon>
    </lineage>
</organism>
<dbReference type="EMBL" id="DS964258">
    <property type="protein sequence ID" value="EEC19612.1"/>
    <property type="molecule type" value="Genomic_DNA"/>
</dbReference>
<dbReference type="PaxDb" id="6945-B7QL90"/>
<evidence type="ECO:0000313" key="3">
    <source>
        <dbReference type="Proteomes" id="UP000001555"/>
    </source>
</evidence>
<reference evidence="1 3" key="1">
    <citation type="submission" date="2008-03" db="EMBL/GenBank/DDBJ databases">
        <title>Annotation of Ixodes scapularis.</title>
        <authorList>
            <consortium name="Ixodes scapularis Genome Project Consortium"/>
            <person name="Caler E."/>
            <person name="Hannick L.I."/>
            <person name="Bidwell S."/>
            <person name="Joardar V."/>
            <person name="Thiagarajan M."/>
            <person name="Amedeo P."/>
            <person name="Galinsky K.J."/>
            <person name="Schobel S."/>
            <person name="Inman J."/>
            <person name="Hostetler J."/>
            <person name="Miller J."/>
            <person name="Hammond M."/>
            <person name="Megy K."/>
            <person name="Lawson D."/>
            <person name="Kodira C."/>
            <person name="Sutton G."/>
            <person name="Meyer J."/>
            <person name="Hill C.A."/>
            <person name="Birren B."/>
            <person name="Nene V."/>
            <person name="Collins F."/>
            <person name="Alarcon-Chaidez F."/>
            <person name="Wikel S."/>
            <person name="Strausberg R."/>
        </authorList>
    </citation>
    <scope>NUCLEOTIDE SEQUENCE [LARGE SCALE GENOMIC DNA]</scope>
    <source>
        <strain evidence="3">Wikel</strain>
        <strain evidence="1">Wikel colony</strain>
    </source>
</reference>
<evidence type="ECO:0000313" key="1">
    <source>
        <dbReference type="EMBL" id="EEC19612.1"/>
    </source>
</evidence>
<dbReference type="VEuPathDB" id="VectorBase:ISCI014480"/>
<name>B7QL90_IXOSC</name>
<dbReference type="AlphaFoldDB" id="B7QL90"/>
<dbReference type="VEuPathDB" id="VectorBase:ISCW014480"/>
<protein>
    <submittedName>
        <fullName evidence="1 2">Uncharacterized protein</fullName>
    </submittedName>
</protein>
<proteinExistence type="predicted"/>
<dbReference type="InParanoid" id="B7QL90"/>
<keyword evidence="3" id="KW-1185">Reference proteome</keyword>
<dbReference type="Proteomes" id="UP000001555">
    <property type="component" value="Unassembled WGS sequence"/>
</dbReference>
<dbReference type="EnsemblMetazoa" id="ISCW014480-RA">
    <property type="protein sequence ID" value="ISCW014480-PA"/>
    <property type="gene ID" value="ISCW014480"/>
</dbReference>
<dbReference type="HOGENOM" id="CLU_2006441_0_0_1"/>
<reference evidence="2" key="2">
    <citation type="submission" date="2020-05" db="UniProtKB">
        <authorList>
            <consortium name="EnsemblMetazoa"/>
        </authorList>
    </citation>
    <scope>IDENTIFICATION</scope>
    <source>
        <strain evidence="2">wikel</strain>
    </source>
</reference>
<sequence length="124" mass="13663">MSVLHRNGTAEQREDVPRGHYFGEQGVPQTGVLCVADVRQIDDLGRSPPSCQQGRATGCTSLAARSIPGTPRRLSQVPLPLAFGREWHPSRRPLRVMCFPSDSVCMLIVTLLYPDPESRQAARP</sequence>
<dbReference type="EMBL" id="ABJB010613811">
    <property type="status" value="NOT_ANNOTATED_CDS"/>
    <property type="molecule type" value="Genomic_DNA"/>
</dbReference>
<gene>
    <name evidence="1" type="ORF">IscW_ISCW014480</name>
</gene>
<accession>B7QL90</accession>